<reference evidence="1 2" key="1">
    <citation type="submission" date="2022-06" db="EMBL/GenBank/DDBJ databases">
        <authorList>
            <person name="So Y."/>
        </authorList>
    </citation>
    <scope>NUCLEOTIDE SEQUENCE [LARGE SCALE GENOMIC DNA]</scope>
    <source>
        <strain evidence="1 2">STR3</strain>
    </source>
</reference>
<dbReference type="EMBL" id="JANARS010000016">
    <property type="protein sequence ID" value="MCP3424444.1"/>
    <property type="molecule type" value="Genomic_DNA"/>
</dbReference>
<accession>A0ABT1L336</accession>
<evidence type="ECO:0000313" key="1">
    <source>
        <dbReference type="EMBL" id="MCP3424444.1"/>
    </source>
</evidence>
<gene>
    <name evidence="1" type="ORF">NCI01_21805</name>
</gene>
<protein>
    <submittedName>
        <fullName evidence="1">Uncharacterized protein</fullName>
    </submittedName>
</protein>
<keyword evidence="2" id="KW-1185">Reference proteome</keyword>
<organism evidence="1 2">
    <name type="scientific">Nocardioides pinisoli</name>
    <dbReference type="NCBI Taxonomy" id="2950279"/>
    <lineage>
        <taxon>Bacteria</taxon>
        <taxon>Bacillati</taxon>
        <taxon>Actinomycetota</taxon>
        <taxon>Actinomycetes</taxon>
        <taxon>Propionibacteriales</taxon>
        <taxon>Nocardioidaceae</taxon>
        <taxon>Nocardioides</taxon>
    </lineage>
</organism>
<comment type="caution">
    <text evidence="1">The sequence shown here is derived from an EMBL/GenBank/DDBJ whole genome shotgun (WGS) entry which is preliminary data.</text>
</comment>
<evidence type="ECO:0000313" key="2">
    <source>
        <dbReference type="Proteomes" id="UP001204524"/>
    </source>
</evidence>
<proteinExistence type="predicted"/>
<name>A0ABT1L336_9ACTN</name>
<dbReference type="RefSeq" id="WP_254183601.1">
    <property type="nucleotide sequence ID" value="NZ_JANARS010000016.1"/>
</dbReference>
<sequence length="50" mass="5101">MAEERGIAQGRPKLETSLADGASIDLLELLDAVGDGVARDVCGDGVAELC</sequence>
<dbReference type="Proteomes" id="UP001204524">
    <property type="component" value="Unassembled WGS sequence"/>
</dbReference>